<feature type="compositionally biased region" description="Polar residues" evidence="1">
    <location>
        <begin position="124"/>
        <end position="134"/>
    </location>
</feature>
<reference evidence="2" key="2">
    <citation type="submission" date="2021-04" db="EMBL/GenBank/DDBJ databases">
        <authorList>
            <person name="Podell S."/>
        </authorList>
    </citation>
    <scope>NUCLEOTIDE SEQUENCE</scope>
    <source>
        <strain evidence="2">Hildebrandi</strain>
    </source>
</reference>
<dbReference type="AlphaFoldDB" id="A0A9K3PHK3"/>
<dbReference type="Proteomes" id="UP000693970">
    <property type="component" value="Unassembled WGS sequence"/>
</dbReference>
<dbReference type="PANTHER" id="PTHR15561">
    <property type="entry name" value="CALCITONIN GENE-RELATED PEPTIDE-RECEPTOR COMPONENT PROTEIN"/>
    <property type="match status" value="1"/>
</dbReference>
<feature type="compositionally biased region" description="Acidic residues" evidence="1">
    <location>
        <begin position="200"/>
        <end position="245"/>
    </location>
</feature>
<comment type="caution">
    <text evidence="2">The sequence shown here is derived from an EMBL/GenBank/DDBJ whole genome shotgun (WGS) entry which is preliminary data.</text>
</comment>
<dbReference type="GO" id="GO:0006384">
    <property type="term" value="P:transcription initiation at RNA polymerase III promoter"/>
    <property type="evidence" value="ECO:0007669"/>
    <property type="project" value="InterPro"/>
</dbReference>
<name>A0A9K3PHK3_9STRA</name>
<feature type="compositionally biased region" description="Basic and acidic residues" evidence="1">
    <location>
        <begin position="246"/>
        <end position="257"/>
    </location>
</feature>
<reference evidence="2" key="1">
    <citation type="journal article" date="2021" name="Sci. Rep.">
        <title>Diploid genomic architecture of Nitzschia inconspicua, an elite biomass production diatom.</title>
        <authorList>
            <person name="Oliver A."/>
            <person name="Podell S."/>
            <person name="Pinowska A."/>
            <person name="Traller J.C."/>
            <person name="Smith S.R."/>
            <person name="McClure R."/>
            <person name="Beliaev A."/>
            <person name="Bohutskyi P."/>
            <person name="Hill E.A."/>
            <person name="Rabines A."/>
            <person name="Zheng H."/>
            <person name="Allen L.Z."/>
            <person name="Kuo A."/>
            <person name="Grigoriev I.V."/>
            <person name="Allen A.E."/>
            <person name="Hazlebeck D."/>
            <person name="Allen E.E."/>
        </authorList>
    </citation>
    <scope>NUCLEOTIDE SEQUENCE</scope>
    <source>
        <strain evidence="2">Hildebrandi</strain>
    </source>
</reference>
<keyword evidence="3" id="KW-1185">Reference proteome</keyword>
<evidence type="ECO:0000256" key="1">
    <source>
        <dbReference type="SAM" id="MobiDB-lite"/>
    </source>
</evidence>
<feature type="region of interest" description="Disordered" evidence="1">
    <location>
        <begin position="107"/>
        <end position="134"/>
    </location>
</feature>
<dbReference type="EMBL" id="JAGRRH010000020">
    <property type="protein sequence ID" value="KAG7347937.1"/>
    <property type="molecule type" value="Genomic_DNA"/>
</dbReference>
<dbReference type="InterPro" id="IPR005574">
    <property type="entry name" value="Rpb4/RPC9"/>
</dbReference>
<proteinExistence type="predicted"/>
<dbReference type="PANTHER" id="PTHR15561:SF0">
    <property type="entry name" value="DNA-DIRECTED RNA POLYMERASE III SUBUNIT RPC9"/>
    <property type="match status" value="1"/>
</dbReference>
<accession>A0A9K3PHK3</accession>
<protein>
    <submittedName>
        <fullName evidence="2">RNA polymerase Rpb4</fullName>
    </submittedName>
</protein>
<sequence length="257" mass="30007">MECLTDTSSPKPVLLPNAEVFEMLQRNVKNNKHRLFKIQEAAKRNKKKHHGAAKKQVIQVDNKFKHRDWIEEKVLQYLKRTPCVQLSTNKIDELKFKCSGIKRRSSALLQRTPRDDKRHRLSKSMDTAANDDNATSYGLTEAETLQVLNFMPKEPVEIHLMVEELHARMSEDQQSEFLSMVQSYSKYHNSKNKKKRPLDAMEETEEYEEEIVEEDKIDADEEEVEDAVGANAEEEEEDPITEEEYDKIIVKEEQVTI</sequence>
<feature type="region of interest" description="Disordered" evidence="1">
    <location>
        <begin position="191"/>
        <end position="257"/>
    </location>
</feature>
<evidence type="ECO:0000313" key="3">
    <source>
        <dbReference type="Proteomes" id="UP000693970"/>
    </source>
</evidence>
<evidence type="ECO:0000313" key="2">
    <source>
        <dbReference type="EMBL" id="KAG7347937.1"/>
    </source>
</evidence>
<gene>
    <name evidence="2" type="ORF">IV203_016642</name>
</gene>
<dbReference type="InterPro" id="IPR038846">
    <property type="entry name" value="RPC9"/>
</dbReference>
<dbReference type="Pfam" id="PF03874">
    <property type="entry name" value="RNA_pol_Rpb4"/>
    <property type="match status" value="1"/>
</dbReference>
<organism evidence="2 3">
    <name type="scientific">Nitzschia inconspicua</name>
    <dbReference type="NCBI Taxonomy" id="303405"/>
    <lineage>
        <taxon>Eukaryota</taxon>
        <taxon>Sar</taxon>
        <taxon>Stramenopiles</taxon>
        <taxon>Ochrophyta</taxon>
        <taxon>Bacillariophyta</taxon>
        <taxon>Bacillariophyceae</taxon>
        <taxon>Bacillariophycidae</taxon>
        <taxon>Bacillariales</taxon>
        <taxon>Bacillariaceae</taxon>
        <taxon>Nitzschia</taxon>
    </lineage>
</organism>
<dbReference type="OrthoDB" id="1746530at2759"/>
<dbReference type="GO" id="GO:0005666">
    <property type="term" value="C:RNA polymerase III complex"/>
    <property type="evidence" value="ECO:0007669"/>
    <property type="project" value="InterPro"/>
</dbReference>